<evidence type="ECO:0000256" key="1">
    <source>
        <dbReference type="ARBA" id="ARBA00005165"/>
    </source>
</evidence>
<dbReference type="Proteomes" id="UP000255515">
    <property type="component" value="Unassembled WGS sequence"/>
</dbReference>
<comment type="similarity">
    <text evidence="9 10">Belongs to the thiamine-phosphate synthase family.</text>
</comment>
<feature type="binding site" evidence="9">
    <location>
        <position position="65"/>
    </location>
    <ligand>
        <name>Mg(2+)</name>
        <dbReference type="ChEBI" id="CHEBI:18420"/>
    </ligand>
</feature>
<protein>
    <recommendedName>
        <fullName evidence="9">Thiamine-phosphate synthase</fullName>
        <shortName evidence="9">TP synthase</shortName>
        <shortName evidence="9">TPS</shortName>
        <ecNumber evidence="9">2.5.1.3</ecNumber>
    </recommendedName>
    <alternativeName>
        <fullName evidence="9">Thiamine-phosphate pyrophosphorylase</fullName>
        <shortName evidence="9">TMP pyrophosphorylase</shortName>
        <shortName evidence="9">TMP-PPase</shortName>
    </alternativeName>
</protein>
<dbReference type="InterPro" id="IPR022998">
    <property type="entry name" value="ThiamineP_synth_TenI"/>
</dbReference>
<feature type="binding site" evidence="9">
    <location>
        <position position="102"/>
    </location>
    <ligand>
        <name>4-amino-2-methyl-5-(diphosphooxymethyl)pyrimidine</name>
        <dbReference type="ChEBI" id="CHEBI:57841"/>
    </ligand>
</feature>
<feature type="binding site" evidence="9">
    <location>
        <begin position="32"/>
        <end position="36"/>
    </location>
    <ligand>
        <name>4-amino-2-methyl-5-(diphosphooxymethyl)pyrimidine</name>
        <dbReference type="ChEBI" id="CHEBI:57841"/>
    </ligand>
</feature>
<comment type="caution">
    <text evidence="9">Lacks conserved residue(s) required for the propagation of feature annotation.</text>
</comment>
<evidence type="ECO:0000256" key="9">
    <source>
        <dbReference type="HAMAP-Rule" id="MF_00097"/>
    </source>
</evidence>
<evidence type="ECO:0000313" key="14">
    <source>
        <dbReference type="Proteomes" id="UP000255515"/>
    </source>
</evidence>
<reference evidence="13 14" key="1">
    <citation type="submission" date="2018-06" db="EMBL/GenBank/DDBJ databases">
        <authorList>
            <consortium name="Pathogen Informatics"/>
            <person name="Doyle S."/>
        </authorList>
    </citation>
    <scope>NUCLEOTIDE SEQUENCE [LARGE SCALE GENOMIC DNA]</scope>
    <source>
        <strain evidence="13 14">NCTC11661</strain>
    </source>
</reference>
<evidence type="ECO:0000256" key="6">
    <source>
        <dbReference type="ARBA" id="ARBA00047334"/>
    </source>
</evidence>
<proteinExistence type="inferred from homology"/>
<evidence type="ECO:0000256" key="8">
    <source>
        <dbReference type="ARBA" id="ARBA00047883"/>
    </source>
</evidence>
<keyword evidence="3 9" id="KW-0479">Metal-binding</keyword>
<comment type="catalytic activity">
    <reaction evidence="7 9 10">
        <text>2-(2-carboxy-4-methylthiazol-5-yl)ethyl phosphate + 4-amino-2-methyl-5-(diphosphooxymethyl)pyrimidine + 2 H(+) = thiamine phosphate + CO2 + diphosphate</text>
        <dbReference type="Rhea" id="RHEA:47848"/>
        <dbReference type="ChEBI" id="CHEBI:15378"/>
        <dbReference type="ChEBI" id="CHEBI:16526"/>
        <dbReference type="ChEBI" id="CHEBI:33019"/>
        <dbReference type="ChEBI" id="CHEBI:37575"/>
        <dbReference type="ChEBI" id="CHEBI:57841"/>
        <dbReference type="ChEBI" id="CHEBI:62890"/>
        <dbReference type="EC" id="2.5.1.3"/>
    </reaction>
</comment>
<dbReference type="Pfam" id="PF02581">
    <property type="entry name" value="TMP-TENI"/>
    <property type="match status" value="1"/>
</dbReference>
<evidence type="ECO:0000313" key="13">
    <source>
        <dbReference type="EMBL" id="SUV52899.1"/>
    </source>
</evidence>
<accession>A0A380ZVZ1</accession>
<keyword evidence="5 9" id="KW-0784">Thiamine biosynthesis</keyword>
<evidence type="ECO:0000256" key="7">
    <source>
        <dbReference type="ARBA" id="ARBA00047851"/>
    </source>
</evidence>
<feature type="binding site" evidence="9">
    <location>
        <position position="64"/>
    </location>
    <ligand>
        <name>4-amino-2-methyl-5-(diphosphooxymethyl)pyrimidine</name>
        <dbReference type="ChEBI" id="CHEBI:57841"/>
    </ligand>
</feature>
<evidence type="ECO:0000259" key="12">
    <source>
        <dbReference type="Pfam" id="PF02581"/>
    </source>
</evidence>
<dbReference type="InterPro" id="IPR013785">
    <property type="entry name" value="Aldolase_TIM"/>
</dbReference>
<evidence type="ECO:0000256" key="10">
    <source>
        <dbReference type="RuleBase" id="RU003826"/>
    </source>
</evidence>
<dbReference type="AlphaFoldDB" id="A0A380ZVZ1"/>
<dbReference type="RefSeq" id="WP_002687913.1">
    <property type="nucleotide sequence ID" value="NZ_UFTJ01000003.1"/>
</dbReference>
<sequence>MERLQYITQGKTIDEHLYHLQKVIDGGCKWVQLRIKKHTESQVLHAAEQAMKLIENYEVQLYINDFANIAQKVGAFGVHVGLEDQSVDEIKTLFPHLKIGGTANTRTDIEQRVKEKVDYIGLGPLRMTTTKEKLSPILGFEGYSVLNLHQVQIPIFAIGGIVEEDIPKLLETGVYGIAVSGMLTHTDNVTRKIEQLNQVLWQK</sequence>
<dbReference type="NCBIfam" id="TIGR00693">
    <property type="entry name" value="thiE"/>
    <property type="match status" value="1"/>
</dbReference>
<evidence type="ECO:0000256" key="2">
    <source>
        <dbReference type="ARBA" id="ARBA00022679"/>
    </source>
</evidence>
<evidence type="ECO:0000256" key="11">
    <source>
        <dbReference type="RuleBase" id="RU004253"/>
    </source>
</evidence>
<gene>
    <name evidence="9 13" type="primary">thiE</name>
    <name evidence="13" type="ORF">NCTC11661_02046</name>
</gene>
<evidence type="ECO:0000256" key="5">
    <source>
        <dbReference type="ARBA" id="ARBA00022977"/>
    </source>
</evidence>
<dbReference type="GO" id="GO:0000287">
    <property type="term" value="F:magnesium ion binding"/>
    <property type="evidence" value="ECO:0007669"/>
    <property type="project" value="UniProtKB-UniRule"/>
</dbReference>
<dbReference type="PANTHER" id="PTHR20857:SF15">
    <property type="entry name" value="THIAMINE-PHOSPHATE SYNTHASE"/>
    <property type="match status" value="1"/>
</dbReference>
<feature type="binding site" evidence="9">
    <location>
        <begin position="128"/>
        <end position="130"/>
    </location>
    <ligand>
        <name>2-[(2R,5Z)-2-carboxy-4-methylthiazol-5(2H)-ylidene]ethyl phosphate</name>
        <dbReference type="ChEBI" id="CHEBI:62899"/>
    </ligand>
</feature>
<comment type="cofactor">
    <cofactor evidence="9">
        <name>Mg(2+)</name>
        <dbReference type="ChEBI" id="CHEBI:18420"/>
    </cofactor>
    <text evidence="9">Binds 1 Mg(2+) ion per subunit.</text>
</comment>
<dbReference type="Gene3D" id="3.20.20.70">
    <property type="entry name" value="Aldolase class I"/>
    <property type="match status" value="1"/>
</dbReference>
<feature type="domain" description="Thiamine phosphate synthase/TenI" evidence="12">
    <location>
        <begin position="7"/>
        <end position="180"/>
    </location>
</feature>
<dbReference type="EC" id="2.5.1.3" evidence="9"/>
<dbReference type="EMBL" id="UFTJ01000003">
    <property type="protein sequence ID" value="SUV52899.1"/>
    <property type="molecule type" value="Genomic_DNA"/>
</dbReference>
<dbReference type="InterPro" id="IPR034291">
    <property type="entry name" value="TMP_synthase"/>
</dbReference>
<feature type="binding site" evidence="9">
    <location>
        <position position="160"/>
    </location>
    <ligand>
        <name>2-[(2R,5Z)-2-carboxy-4-methylthiazol-5(2H)-ylidene]ethyl phosphate</name>
        <dbReference type="ChEBI" id="CHEBI:62899"/>
    </ligand>
</feature>
<dbReference type="HAMAP" id="MF_00097">
    <property type="entry name" value="TMP_synthase"/>
    <property type="match status" value="1"/>
</dbReference>
<dbReference type="InterPro" id="IPR036206">
    <property type="entry name" value="ThiamineP_synth_sf"/>
</dbReference>
<keyword evidence="4 9" id="KW-0460">Magnesium</keyword>
<comment type="catalytic activity">
    <reaction evidence="6 9 10">
        <text>4-methyl-5-(2-phosphooxyethyl)-thiazole + 4-amino-2-methyl-5-(diphosphooxymethyl)pyrimidine + H(+) = thiamine phosphate + diphosphate</text>
        <dbReference type="Rhea" id="RHEA:22328"/>
        <dbReference type="ChEBI" id="CHEBI:15378"/>
        <dbReference type="ChEBI" id="CHEBI:33019"/>
        <dbReference type="ChEBI" id="CHEBI:37575"/>
        <dbReference type="ChEBI" id="CHEBI:57841"/>
        <dbReference type="ChEBI" id="CHEBI:58296"/>
        <dbReference type="EC" id="2.5.1.3"/>
    </reaction>
</comment>
<name>A0A380ZVZ1_9FLAO</name>
<feature type="binding site" evidence="9">
    <location>
        <position position="131"/>
    </location>
    <ligand>
        <name>4-amino-2-methyl-5-(diphosphooxymethyl)pyrimidine</name>
        <dbReference type="ChEBI" id="CHEBI:57841"/>
    </ligand>
</feature>
<comment type="function">
    <text evidence="9">Condenses 4-methyl-5-(beta-hydroxyethyl)thiazole monophosphate (THZ-P) and 2-methyl-4-amino-5-hydroxymethyl pyrimidine pyrophosphate (HMP-PP) to form thiamine monophosphate (TMP).</text>
</comment>
<dbReference type="CDD" id="cd00564">
    <property type="entry name" value="TMP_TenI"/>
    <property type="match status" value="1"/>
</dbReference>
<dbReference type="GO" id="GO:0009229">
    <property type="term" value="P:thiamine diphosphate biosynthetic process"/>
    <property type="evidence" value="ECO:0007669"/>
    <property type="project" value="UniProtKB-UniRule"/>
</dbReference>
<comment type="catalytic activity">
    <reaction evidence="8 9 10">
        <text>2-[(2R,5Z)-2-carboxy-4-methylthiazol-5(2H)-ylidene]ethyl phosphate + 4-amino-2-methyl-5-(diphosphooxymethyl)pyrimidine + 2 H(+) = thiamine phosphate + CO2 + diphosphate</text>
        <dbReference type="Rhea" id="RHEA:47844"/>
        <dbReference type="ChEBI" id="CHEBI:15378"/>
        <dbReference type="ChEBI" id="CHEBI:16526"/>
        <dbReference type="ChEBI" id="CHEBI:33019"/>
        <dbReference type="ChEBI" id="CHEBI:37575"/>
        <dbReference type="ChEBI" id="CHEBI:57841"/>
        <dbReference type="ChEBI" id="CHEBI:62899"/>
        <dbReference type="EC" id="2.5.1.3"/>
    </reaction>
</comment>
<dbReference type="SUPFAM" id="SSF51391">
    <property type="entry name" value="Thiamin phosphate synthase"/>
    <property type="match status" value="1"/>
</dbReference>
<dbReference type="PANTHER" id="PTHR20857">
    <property type="entry name" value="THIAMINE-PHOSPHATE PYROPHOSPHORYLASE"/>
    <property type="match status" value="1"/>
</dbReference>
<feature type="binding site" evidence="9">
    <location>
        <position position="84"/>
    </location>
    <ligand>
        <name>Mg(2+)</name>
        <dbReference type="ChEBI" id="CHEBI:18420"/>
    </ligand>
</feature>
<dbReference type="GO" id="GO:0005737">
    <property type="term" value="C:cytoplasm"/>
    <property type="evidence" value="ECO:0007669"/>
    <property type="project" value="TreeGrafter"/>
</dbReference>
<evidence type="ECO:0000256" key="3">
    <source>
        <dbReference type="ARBA" id="ARBA00022723"/>
    </source>
</evidence>
<organism evidence="13 14">
    <name type="scientific">Bergeyella zoohelcum</name>
    <dbReference type="NCBI Taxonomy" id="1015"/>
    <lineage>
        <taxon>Bacteria</taxon>
        <taxon>Pseudomonadati</taxon>
        <taxon>Bacteroidota</taxon>
        <taxon>Flavobacteriia</taxon>
        <taxon>Flavobacteriales</taxon>
        <taxon>Weeksellaceae</taxon>
        <taxon>Bergeyella</taxon>
    </lineage>
</organism>
<comment type="pathway">
    <text evidence="1 9 11">Cofactor biosynthesis; thiamine diphosphate biosynthesis; thiamine phosphate from 4-amino-2-methyl-5-diphosphomethylpyrimidine and 4-methyl-5-(2-phosphoethyl)-thiazole: step 1/1.</text>
</comment>
<evidence type="ECO:0000256" key="4">
    <source>
        <dbReference type="ARBA" id="ARBA00022842"/>
    </source>
</evidence>
<keyword evidence="2 9" id="KW-0808">Transferase</keyword>
<dbReference type="GO" id="GO:0009228">
    <property type="term" value="P:thiamine biosynthetic process"/>
    <property type="evidence" value="ECO:0007669"/>
    <property type="project" value="UniProtKB-KW"/>
</dbReference>
<dbReference type="GO" id="GO:0004789">
    <property type="term" value="F:thiamine-phosphate diphosphorylase activity"/>
    <property type="evidence" value="ECO:0007669"/>
    <property type="project" value="UniProtKB-UniRule"/>
</dbReference>
<dbReference type="UniPathway" id="UPA00060">
    <property type="reaction ID" value="UER00141"/>
</dbReference>